<evidence type="ECO:0000313" key="9">
    <source>
        <dbReference type="Proteomes" id="UP000320179"/>
    </source>
</evidence>
<evidence type="ECO:0000313" key="8">
    <source>
        <dbReference type="EMBL" id="QDE70226.1"/>
    </source>
</evidence>
<dbReference type="PROSITE" id="PS00138">
    <property type="entry name" value="SUBTILASE_SER"/>
    <property type="match status" value="1"/>
</dbReference>
<dbReference type="EMBL" id="CP017174">
    <property type="protein sequence ID" value="QDE70226.1"/>
    <property type="molecule type" value="Genomic_DNA"/>
</dbReference>
<dbReference type="InterPro" id="IPR000209">
    <property type="entry name" value="Peptidase_S8/S53_dom"/>
</dbReference>
<keyword evidence="2 5" id="KW-0645">Protease</keyword>
<dbReference type="PANTHER" id="PTHR43806">
    <property type="entry name" value="PEPTIDASE S8"/>
    <property type="match status" value="1"/>
</dbReference>
<dbReference type="PROSITE" id="PS00136">
    <property type="entry name" value="SUBTILASE_ASP"/>
    <property type="match status" value="1"/>
</dbReference>
<proteinExistence type="inferred from homology"/>
<name>A0AAE6G3G1_MYXXA</name>
<evidence type="ECO:0000256" key="4">
    <source>
        <dbReference type="ARBA" id="ARBA00022825"/>
    </source>
</evidence>
<dbReference type="SUPFAM" id="SSF52743">
    <property type="entry name" value="Subtilisin-like"/>
    <property type="match status" value="1"/>
</dbReference>
<dbReference type="PROSITE" id="PS51892">
    <property type="entry name" value="SUBTILASE"/>
    <property type="match status" value="1"/>
</dbReference>
<feature type="active site" description="Charge relay system" evidence="5">
    <location>
        <position position="254"/>
    </location>
</feature>
<feature type="active site" description="Charge relay system" evidence="5">
    <location>
        <position position="223"/>
    </location>
</feature>
<dbReference type="PRINTS" id="PR00723">
    <property type="entry name" value="SUBTILISIN"/>
</dbReference>
<protein>
    <recommendedName>
        <fullName evidence="7">Peptidase S8/S53 domain-containing protein</fullName>
    </recommendedName>
</protein>
<keyword evidence="4 5" id="KW-0720">Serine protease</keyword>
<evidence type="ECO:0000256" key="1">
    <source>
        <dbReference type="ARBA" id="ARBA00011073"/>
    </source>
</evidence>
<evidence type="ECO:0000256" key="2">
    <source>
        <dbReference type="ARBA" id="ARBA00022670"/>
    </source>
</evidence>
<dbReference type="InterPro" id="IPR015500">
    <property type="entry name" value="Peptidase_S8_subtilisin-rel"/>
</dbReference>
<comment type="similarity">
    <text evidence="1 5 6">Belongs to the peptidase S8 family.</text>
</comment>
<evidence type="ECO:0000259" key="7">
    <source>
        <dbReference type="Pfam" id="PF00082"/>
    </source>
</evidence>
<accession>A0AAE6G3G1</accession>
<dbReference type="Pfam" id="PF00082">
    <property type="entry name" value="Peptidase_S8"/>
    <property type="match status" value="1"/>
</dbReference>
<gene>
    <name evidence="8" type="ORF">BHS09_26450</name>
</gene>
<dbReference type="Gene3D" id="3.40.50.200">
    <property type="entry name" value="Peptidase S8/S53 domain"/>
    <property type="match status" value="1"/>
</dbReference>
<evidence type="ECO:0000256" key="5">
    <source>
        <dbReference type="PROSITE-ProRule" id="PRU01240"/>
    </source>
</evidence>
<organism evidence="8 9">
    <name type="scientific">Myxococcus xanthus</name>
    <dbReference type="NCBI Taxonomy" id="34"/>
    <lineage>
        <taxon>Bacteria</taxon>
        <taxon>Pseudomonadati</taxon>
        <taxon>Myxococcota</taxon>
        <taxon>Myxococcia</taxon>
        <taxon>Myxococcales</taxon>
        <taxon>Cystobacterineae</taxon>
        <taxon>Myxococcaceae</taxon>
        <taxon>Myxococcus</taxon>
    </lineage>
</organism>
<dbReference type="GO" id="GO:0004252">
    <property type="term" value="F:serine-type endopeptidase activity"/>
    <property type="evidence" value="ECO:0007669"/>
    <property type="project" value="UniProtKB-UniRule"/>
</dbReference>
<dbReference type="AlphaFoldDB" id="A0AAE6G3G1"/>
<evidence type="ECO:0000256" key="3">
    <source>
        <dbReference type="ARBA" id="ARBA00022801"/>
    </source>
</evidence>
<reference evidence="8 9" key="1">
    <citation type="journal article" date="2019" name="Science">
        <title>Social genes are selection hotspots in kin groups of a soil microbe.</title>
        <authorList>
            <person name="Wielgoss S."/>
            <person name="Wolfensberger R."/>
            <person name="Sun L."/>
            <person name="Fiegna F."/>
            <person name="Velicer G.J."/>
        </authorList>
    </citation>
    <scope>NUCLEOTIDE SEQUENCE [LARGE SCALE GENOMIC DNA]</scope>
    <source>
        <strain evidence="8 9">MC3.5.9c15</strain>
    </source>
</reference>
<keyword evidence="3 5" id="KW-0378">Hydrolase</keyword>
<dbReference type="GO" id="GO:0006508">
    <property type="term" value="P:proteolysis"/>
    <property type="evidence" value="ECO:0007669"/>
    <property type="project" value="UniProtKB-KW"/>
</dbReference>
<feature type="domain" description="Peptidase S8/S53" evidence="7">
    <location>
        <begin position="214"/>
        <end position="444"/>
    </location>
</feature>
<feature type="active site" description="Charge relay system" evidence="5">
    <location>
        <position position="425"/>
    </location>
</feature>
<dbReference type="InterPro" id="IPR050131">
    <property type="entry name" value="Peptidase_S8_subtilisin-like"/>
</dbReference>
<evidence type="ECO:0000256" key="6">
    <source>
        <dbReference type="RuleBase" id="RU003355"/>
    </source>
</evidence>
<dbReference type="InterPro" id="IPR023827">
    <property type="entry name" value="Peptidase_S8_Asp-AS"/>
</dbReference>
<sequence length="475" mass="49684">MMPSPDDAETTGRYIVLLPEGPGEQAARSLDKVAGVKARVLNGGRPEEQLELDSGSIVFPAIGAAVVEMDPDQLRSLGIAEQKGELPALAVEPERVVRAFPWDAGVTGRNGRLNVGLEMPGSFSPPTWTPPGDRLSLDGPPGMGPPMERAPIQEFSAAYLRGYRDSVVQLVDRLLADGGVAVERFAPAALRAVDELDATWGLHATRVLASQFTGKGIKVAVLDTGFGPHPDFANRNFLTASFVPGQDVTDGNGHGTHCIGTACGFRPTTRGPRYGIACEADILVGKVLGDDGSGTDGGILAGINWAVTQGADIISMSLGAPVLPGQSFSTIYDRVAQRAMMRGTLIVAAAGNESRRPSDIKPVAHPANCPHIAAVAAVDMNLLVAWFSCGEVNPNGGEVNLAAPGVDVFSSYPLPPNYKRMSGTSMATPHVAGIAALFAQATNLRGMALWNAIAKSVQRLPLPARDIGRGLVQAP</sequence>
<dbReference type="InterPro" id="IPR023828">
    <property type="entry name" value="Peptidase_S8_Ser-AS"/>
</dbReference>
<dbReference type="PANTHER" id="PTHR43806:SF11">
    <property type="entry name" value="CEREVISIN-RELATED"/>
    <property type="match status" value="1"/>
</dbReference>
<dbReference type="InterPro" id="IPR036852">
    <property type="entry name" value="Peptidase_S8/S53_dom_sf"/>
</dbReference>
<dbReference type="Proteomes" id="UP000320179">
    <property type="component" value="Chromosome"/>
</dbReference>